<keyword evidence="2" id="KW-1185">Reference proteome</keyword>
<protein>
    <submittedName>
        <fullName evidence="1">Uncharacterized protein</fullName>
    </submittedName>
</protein>
<gene>
    <name evidence="1" type="ORF">Rmf_07770</name>
</gene>
<organism evidence="1 2">
    <name type="scientific">Roseomonas fluvialis</name>
    <dbReference type="NCBI Taxonomy" id="1750527"/>
    <lineage>
        <taxon>Bacteria</taxon>
        <taxon>Pseudomonadati</taxon>
        <taxon>Pseudomonadota</taxon>
        <taxon>Alphaproteobacteria</taxon>
        <taxon>Acetobacterales</taxon>
        <taxon>Roseomonadaceae</taxon>
        <taxon>Roseomonas</taxon>
    </lineage>
</organism>
<proteinExistence type="predicted"/>
<name>A0ABM7XZG2_9PROT</name>
<sequence>MVRDGVSDARLSPLAGSLPVTLSVPRGGFFAFVGVEVAEMPPLTTVALRVGLAAAMLRVALRVLSVPPPRDLSLVTVLVPVSASGSGRWCAAKRCWRGSWPGWRRSRRGWRQSMAGMSAWRADQKSRRPNNSA</sequence>
<dbReference type="Proteomes" id="UP000831327">
    <property type="component" value="Chromosome"/>
</dbReference>
<reference evidence="1 2" key="1">
    <citation type="journal article" date="2016" name="Microbes Environ.">
        <title>Phylogenetically diverse aerobic anoxygenic phototrophic bacteria isolated from epilithic biofilms in Tama river, Japan.</title>
        <authorList>
            <person name="Hirose S."/>
            <person name="Matsuura K."/>
            <person name="Haruta S."/>
        </authorList>
    </citation>
    <scope>NUCLEOTIDE SEQUENCE [LARGE SCALE GENOMIC DNA]</scope>
    <source>
        <strain evidence="1 2">S08</strain>
    </source>
</reference>
<accession>A0ABM7XZG2</accession>
<evidence type="ECO:0000313" key="1">
    <source>
        <dbReference type="EMBL" id="BDG70848.1"/>
    </source>
</evidence>
<dbReference type="EMBL" id="AP025637">
    <property type="protein sequence ID" value="BDG70848.1"/>
    <property type="molecule type" value="Genomic_DNA"/>
</dbReference>
<evidence type="ECO:0000313" key="2">
    <source>
        <dbReference type="Proteomes" id="UP000831327"/>
    </source>
</evidence>